<dbReference type="Proteomes" id="UP001335648">
    <property type="component" value="Unassembled WGS sequence"/>
</dbReference>
<organism evidence="1 2">
    <name type="scientific">Champsocephalus esox</name>
    <name type="common">pike icefish</name>
    <dbReference type="NCBI Taxonomy" id="159716"/>
    <lineage>
        <taxon>Eukaryota</taxon>
        <taxon>Metazoa</taxon>
        <taxon>Chordata</taxon>
        <taxon>Craniata</taxon>
        <taxon>Vertebrata</taxon>
        <taxon>Euteleostomi</taxon>
        <taxon>Actinopterygii</taxon>
        <taxon>Neopterygii</taxon>
        <taxon>Teleostei</taxon>
        <taxon>Neoteleostei</taxon>
        <taxon>Acanthomorphata</taxon>
        <taxon>Eupercaria</taxon>
        <taxon>Perciformes</taxon>
        <taxon>Notothenioidei</taxon>
        <taxon>Channichthyidae</taxon>
        <taxon>Champsocephalus</taxon>
    </lineage>
</organism>
<evidence type="ECO:0000313" key="1">
    <source>
        <dbReference type="EMBL" id="KAK5880853.1"/>
    </source>
</evidence>
<proteinExistence type="predicted"/>
<dbReference type="AlphaFoldDB" id="A0AAN8GKG0"/>
<accession>A0AAN8GKG0</accession>
<gene>
    <name evidence="1" type="ORF">CesoFtcFv8_021717</name>
</gene>
<protein>
    <submittedName>
        <fullName evidence="1">Uncharacterized protein</fullName>
    </submittedName>
</protein>
<dbReference type="EMBL" id="JAULUE010002063">
    <property type="protein sequence ID" value="KAK5880853.1"/>
    <property type="molecule type" value="Genomic_DNA"/>
</dbReference>
<keyword evidence="2" id="KW-1185">Reference proteome</keyword>
<name>A0AAN8GKG0_9TELE</name>
<comment type="caution">
    <text evidence="1">The sequence shown here is derived from an EMBL/GenBank/DDBJ whole genome shotgun (WGS) entry which is preliminary data.</text>
</comment>
<reference evidence="1 2" key="1">
    <citation type="journal article" date="2023" name="Mol. Biol. Evol.">
        <title>Genomics of Secondarily Temperate Adaptation in the Only Non-Antarctic Icefish.</title>
        <authorList>
            <person name="Rivera-Colon A.G."/>
            <person name="Rayamajhi N."/>
            <person name="Minhas B.F."/>
            <person name="Madrigal G."/>
            <person name="Bilyk K.T."/>
            <person name="Yoon V."/>
            <person name="Hune M."/>
            <person name="Gregory S."/>
            <person name="Cheng C.H.C."/>
            <person name="Catchen J.M."/>
        </authorList>
    </citation>
    <scope>NUCLEOTIDE SEQUENCE [LARGE SCALE GENOMIC DNA]</scope>
    <source>
        <strain evidence="1">JC2023a</strain>
    </source>
</reference>
<evidence type="ECO:0000313" key="2">
    <source>
        <dbReference type="Proteomes" id="UP001335648"/>
    </source>
</evidence>
<sequence>MDGKSTCRHISHSRLQSFQSASTFPESLPGFSYYASSLLLCPPPRLDVSLTLCHGAVGSTRDDLLIYHGCRQ</sequence>